<gene>
    <name evidence="2" type="ORF">ETSY2_50915</name>
</gene>
<keyword evidence="2" id="KW-0540">Nuclease</keyword>
<keyword evidence="2" id="KW-0255">Endonuclease</keyword>
<dbReference type="InterPro" id="IPR038717">
    <property type="entry name" value="Tc1-like_DDE_dom"/>
</dbReference>
<protein>
    <submittedName>
        <fullName evidence="2">DDE endonuclease</fullName>
    </submittedName>
</protein>
<evidence type="ECO:0000259" key="1">
    <source>
        <dbReference type="Pfam" id="PF13358"/>
    </source>
</evidence>
<dbReference type="Pfam" id="PF13358">
    <property type="entry name" value="DDE_3"/>
    <property type="match status" value="1"/>
</dbReference>
<keyword evidence="2" id="KW-0378">Hydrolase</keyword>
<accession>W4L6P9</accession>
<dbReference type="EMBL" id="AZHX01002595">
    <property type="protein sequence ID" value="ETW93717.1"/>
    <property type="molecule type" value="Genomic_DNA"/>
</dbReference>
<dbReference type="AlphaFoldDB" id="W4L6P9"/>
<evidence type="ECO:0000313" key="2">
    <source>
        <dbReference type="EMBL" id="ETW93717.1"/>
    </source>
</evidence>
<organism evidence="2 3">
    <name type="scientific">Candidatus Entotheonella gemina</name>
    <dbReference type="NCBI Taxonomy" id="1429439"/>
    <lineage>
        <taxon>Bacteria</taxon>
        <taxon>Pseudomonadati</taxon>
        <taxon>Nitrospinota/Tectimicrobiota group</taxon>
        <taxon>Candidatus Tectimicrobiota</taxon>
        <taxon>Candidatus Entotheonellia</taxon>
        <taxon>Candidatus Entotheonellales</taxon>
        <taxon>Candidatus Entotheonellaceae</taxon>
        <taxon>Candidatus Entotheonella</taxon>
    </lineage>
</organism>
<proteinExistence type="predicted"/>
<dbReference type="PATRIC" id="fig|1429439.4.peg.8347"/>
<evidence type="ECO:0000313" key="3">
    <source>
        <dbReference type="Proteomes" id="UP000019140"/>
    </source>
</evidence>
<dbReference type="HOGENOM" id="CLU_041125_2_2_7"/>
<feature type="domain" description="Tc1-like transposase DDE" evidence="1">
    <location>
        <begin position="21"/>
        <end position="197"/>
    </location>
</feature>
<keyword evidence="3" id="KW-1185">Reference proteome</keyword>
<comment type="caution">
    <text evidence="2">The sequence shown here is derived from an EMBL/GenBank/DDBJ whole genome shotgun (WGS) entry which is preliminary data.</text>
</comment>
<dbReference type="GO" id="GO:0004519">
    <property type="term" value="F:endonuclease activity"/>
    <property type="evidence" value="ECO:0007669"/>
    <property type="project" value="UniProtKB-KW"/>
</dbReference>
<sequence length="227" mass="25583">MADITALYLEAQALLEAGERVMSTDEMTGIQALERKHPTIAMGPGQVERREFEYKRHGTVTLIANFDVAQGQVVAPSMGPTRNEEDFVAHIKQTVACDPSATRWHFVADNLNTHQSESLVRFVAAHGGIEDDLGEKGKRGILKSMATRAAFLTDASHSIVFHYTPKHASWMNQIEIWFSILVRKLIKRSSFTSTEDLEAKILAFIIYFNETMAKPFKWTYGRQPLRA</sequence>
<dbReference type="Proteomes" id="UP000019140">
    <property type="component" value="Unassembled WGS sequence"/>
</dbReference>
<name>W4L6P9_9BACT</name>
<reference evidence="2 3" key="1">
    <citation type="journal article" date="2014" name="Nature">
        <title>An environmental bacterial taxon with a large and distinct metabolic repertoire.</title>
        <authorList>
            <person name="Wilson M.C."/>
            <person name="Mori T."/>
            <person name="Ruckert C."/>
            <person name="Uria A.R."/>
            <person name="Helf M.J."/>
            <person name="Takada K."/>
            <person name="Gernert C."/>
            <person name="Steffens U.A."/>
            <person name="Heycke N."/>
            <person name="Schmitt S."/>
            <person name="Rinke C."/>
            <person name="Helfrich E.J."/>
            <person name="Brachmann A.O."/>
            <person name="Gurgui C."/>
            <person name="Wakimoto T."/>
            <person name="Kracht M."/>
            <person name="Crusemann M."/>
            <person name="Hentschel U."/>
            <person name="Abe I."/>
            <person name="Matsunaga S."/>
            <person name="Kalinowski J."/>
            <person name="Takeyama H."/>
            <person name="Piel J."/>
        </authorList>
    </citation>
    <scope>NUCLEOTIDE SEQUENCE [LARGE SCALE GENOMIC DNA]</scope>
    <source>
        <strain evidence="3">TSY2</strain>
    </source>
</reference>